<dbReference type="AlphaFoldDB" id="A0A7J6LC55"/>
<dbReference type="Proteomes" id="UP000572268">
    <property type="component" value="Unassembled WGS sequence"/>
</dbReference>
<reference evidence="1 2" key="1">
    <citation type="submission" date="2020-04" db="EMBL/GenBank/DDBJ databases">
        <title>Perkinsus olseni comparative genomics.</title>
        <authorList>
            <person name="Bogema D.R."/>
        </authorList>
    </citation>
    <scope>NUCLEOTIDE SEQUENCE [LARGE SCALE GENOMIC DNA]</scope>
    <source>
        <strain evidence="1">ATCC PRA-31</strain>
    </source>
</reference>
<proteinExistence type="predicted"/>
<comment type="caution">
    <text evidence="1">The sequence shown here is derived from an EMBL/GenBank/DDBJ whole genome shotgun (WGS) entry which is preliminary data.</text>
</comment>
<organism evidence="1 2">
    <name type="scientific">Perkinsus olseni</name>
    <name type="common">Perkinsus atlanticus</name>
    <dbReference type="NCBI Taxonomy" id="32597"/>
    <lineage>
        <taxon>Eukaryota</taxon>
        <taxon>Sar</taxon>
        <taxon>Alveolata</taxon>
        <taxon>Perkinsozoa</taxon>
        <taxon>Perkinsea</taxon>
        <taxon>Perkinsida</taxon>
        <taxon>Perkinsidae</taxon>
        <taxon>Perkinsus</taxon>
    </lineage>
</organism>
<evidence type="ECO:0000313" key="2">
    <source>
        <dbReference type="Proteomes" id="UP000572268"/>
    </source>
</evidence>
<protein>
    <submittedName>
        <fullName evidence="1">Uncharacterized protein</fullName>
    </submittedName>
</protein>
<sequence>MDCLSEMQQALDIIISKIEAADSELKAADYSLFDAVCRVDGIFDQLLHTESILGEAIREIRKRKHRFVKRIAWLRLFDPRRICNDLEKKNECIRQAIEAARTLMLPDLEMSVSKIV</sequence>
<dbReference type="EMBL" id="JABANN010000572">
    <property type="protein sequence ID" value="KAF4656560.1"/>
    <property type="molecule type" value="Genomic_DNA"/>
</dbReference>
<evidence type="ECO:0000313" key="1">
    <source>
        <dbReference type="EMBL" id="KAF4656560.1"/>
    </source>
</evidence>
<gene>
    <name evidence="1" type="ORF">FOL46_007770</name>
</gene>
<accession>A0A7J6LC55</accession>
<name>A0A7J6LC55_PEROL</name>